<dbReference type="EC" id="3.4.23.43" evidence="9"/>
<keyword evidence="9" id="KW-0645">Protease</keyword>
<keyword evidence="9 13" id="KW-0808">Transferase</keyword>
<proteinExistence type="inferred from homology"/>
<evidence type="ECO:0000259" key="11">
    <source>
        <dbReference type="Pfam" id="PF01478"/>
    </source>
</evidence>
<feature type="transmembrane region" description="Helical" evidence="10">
    <location>
        <begin position="6"/>
        <end position="27"/>
    </location>
</feature>
<dbReference type="GO" id="GO:0004190">
    <property type="term" value="F:aspartic-type endopeptidase activity"/>
    <property type="evidence" value="ECO:0007669"/>
    <property type="project" value="UniProtKB-EC"/>
</dbReference>
<dbReference type="InterPro" id="IPR000045">
    <property type="entry name" value="Prepilin_IV_endopep_pep"/>
</dbReference>
<evidence type="ECO:0000256" key="8">
    <source>
        <dbReference type="RuleBase" id="RU003793"/>
    </source>
</evidence>
<dbReference type="AlphaFoldDB" id="A0A1N7NB02"/>
<evidence type="ECO:0000256" key="6">
    <source>
        <dbReference type="ARBA" id="ARBA00022989"/>
    </source>
</evidence>
<dbReference type="EC" id="2.1.1.-" evidence="9"/>
<evidence type="ECO:0000313" key="13">
    <source>
        <dbReference type="EMBL" id="SIS95510.1"/>
    </source>
</evidence>
<evidence type="ECO:0000259" key="12">
    <source>
        <dbReference type="Pfam" id="PF06750"/>
    </source>
</evidence>
<keyword evidence="5 9" id="KW-0812">Transmembrane</keyword>
<sequence length="249" mass="25282">MSVPGDLIFAVWLMALGAVGGSAMGACADRLKAGRSWVRGRSACEDCAHPIASADLVPIVSFLRLKGQCRNCHAALPGRLLAVEIAGVLCAVLALVVAQGPAAQIAGTVFLLSLLGLFLCDLRTMRLPDVLTGALAIAGLWVGALAHGLANAALAAIIGVAAFYALAAGYRFLRGREGLGQGDIKMMAGLSAMAGPLGIPWLTLLAALSALIVTAVRNEPMSATSRVPLGCYLAVAGAAVWVATSVGLL</sequence>
<dbReference type="PANTHER" id="PTHR30487:SF0">
    <property type="entry name" value="PREPILIN LEADER PEPTIDASE_N-METHYLTRANSFERASE-RELATED"/>
    <property type="match status" value="1"/>
</dbReference>
<dbReference type="InterPro" id="IPR014032">
    <property type="entry name" value="Peptidase_A24A_bac"/>
</dbReference>
<keyword evidence="3" id="KW-1003">Cell membrane</keyword>
<evidence type="ECO:0000313" key="14">
    <source>
        <dbReference type="Proteomes" id="UP000186684"/>
    </source>
</evidence>
<dbReference type="Pfam" id="PF06750">
    <property type="entry name" value="A24_N_bact"/>
    <property type="match status" value="1"/>
</dbReference>
<evidence type="ECO:0000256" key="5">
    <source>
        <dbReference type="ARBA" id="ARBA00022692"/>
    </source>
</evidence>
<comment type="similarity">
    <text evidence="2 8">Belongs to the peptidase A24 family.</text>
</comment>
<dbReference type="InterPro" id="IPR010627">
    <property type="entry name" value="Prepilin_pept_A24_N"/>
</dbReference>
<feature type="domain" description="Prepilin type IV endopeptidase peptidase" evidence="11">
    <location>
        <begin position="109"/>
        <end position="214"/>
    </location>
</feature>
<comment type="subcellular location">
    <subcellularLocation>
        <location evidence="1">Cell inner membrane</location>
        <topology evidence="1">Multi-pass membrane protein</topology>
    </subcellularLocation>
    <subcellularLocation>
        <location evidence="9">Cell membrane</location>
        <topology evidence="9">Multi-pass membrane protein</topology>
    </subcellularLocation>
</comment>
<keyword evidence="9" id="KW-0378">Hydrolase</keyword>
<dbReference type="PANTHER" id="PTHR30487">
    <property type="entry name" value="TYPE 4 PREPILIN-LIKE PROTEINS LEADER PEPTIDE-PROCESSING ENZYME"/>
    <property type="match status" value="1"/>
</dbReference>
<evidence type="ECO:0000256" key="3">
    <source>
        <dbReference type="ARBA" id="ARBA00022475"/>
    </source>
</evidence>
<dbReference type="Pfam" id="PF01478">
    <property type="entry name" value="Peptidase_A24"/>
    <property type="match status" value="1"/>
</dbReference>
<reference evidence="14" key="1">
    <citation type="submission" date="2017-01" db="EMBL/GenBank/DDBJ databases">
        <authorList>
            <person name="Varghese N."/>
            <person name="Submissions S."/>
        </authorList>
    </citation>
    <scope>NUCLEOTIDE SEQUENCE [LARGE SCALE GENOMIC DNA]</scope>
    <source>
        <strain evidence="14">DSM 29430</strain>
    </source>
</reference>
<feature type="transmembrane region" description="Helical" evidence="10">
    <location>
        <begin position="127"/>
        <end position="146"/>
    </location>
</feature>
<keyword evidence="9 13" id="KW-0489">Methyltransferase</keyword>
<evidence type="ECO:0000256" key="4">
    <source>
        <dbReference type="ARBA" id="ARBA00022519"/>
    </source>
</evidence>
<keyword evidence="6 10" id="KW-1133">Transmembrane helix</keyword>
<feature type="transmembrane region" description="Helical" evidence="10">
    <location>
        <begin position="103"/>
        <end position="120"/>
    </location>
</feature>
<comment type="function">
    <text evidence="9">Plays an essential role in type IV pili and type II pseudopili formation by proteolytically removing the leader sequence from substrate proteins and subsequently monomethylating the alpha-amino group of the newly exposed N-terminal phenylalanine.</text>
</comment>
<dbReference type="GO" id="GO:0008168">
    <property type="term" value="F:methyltransferase activity"/>
    <property type="evidence" value="ECO:0007669"/>
    <property type="project" value="UniProtKB-KW"/>
</dbReference>
<dbReference type="GO" id="GO:0006465">
    <property type="term" value="P:signal peptide processing"/>
    <property type="evidence" value="ECO:0007669"/>
    <property type="project" value="TreeGrafter"/>
</dbReference>
<evidence type="ECO:0000256" key="1">
    <source>
        <dbReference type="ARBA" id="ARBA00004429"/>
    </source>
</evidence>
<evidence type="ECO:0000256" key="9">
    <source>
        <dbReference type="RuleBase" id="RU003794"/>
    </source>
</evidence>
<keyword evidence="14" id="KW-1185">Reference proteome</keyword>
<dbReference type="GO" id="GO:0005886">
    <property type="term" value="C:plasma membrane"/>
    <property type="evidence" value="ECO:0007669"/>
    <property type="project" value="UniProtKB-SubCell"/>
</dbReference>
<feature type="domain" description="Prepilin peptidase A24 N-terminal" evidence="12">
    <location>
        <begin position="16"/>
        <end position="95"/>
    </location>
</feature>
<feature type="transmembrane region" description="Helical" evidence="10">
    <location>
        <begin position="80"/>
        <end position="97"/>
    </location>
</feature>
<dbReference type="EMBL" id="FTOQ01000007">
    <property type="protein sequence ID" value="SIS95510.1"/>
    <property type="molecule type" value="Genomic_DNA"/>
</dbReference>
<evidence type="ECO:0000256" key="2">
    <source>
        <dbReference type="ARBA" id="ARBA00005801"/>
    </source>
</evidence>
<feature type="transmembrane region" description="Helical" evidence="10">
    <location>
        <begin position="227"/>
        <end position="248"/>
    </location>
</feature>
<comment type="catalytic activity">
    <reaction evidence="9">
        <text>Typically cleaves a -Gly-|-Phe- bond to release an N-terminal, basic peptide of 5-8 residues from type IV prepilin, and then N-methylates the new N-terminal amino group, the methyl donor being S-adenosyl-L-methionine.</text>
        <dbReference type="EC" id="3.4.23.43"/>
    </reaction>
</comment>
<protein>
    <recommendedName>
        <fullName evidence="9">Prepilin leader peptidase/N-methyltransferase</fullName>
        <ecNumber evidence="9">2.1.1.-</ecNumber>
        <ecNumber evidence="9">3.4.23.43</ecNumber>
    </recommendedName>
</protein>
<accession>A0A1N7NB02</accession>
<keyword evidence="4" id="KW-0997">Cell inner membrane</keyword>
<organism evidence="13 14">
    <name type="scientific">Roseivivax lentus</name>
    <dbReference type="NCBI Taxonomy" id="633194"/>
    <lineage>
        <taxon>Bacteria</taxon>
        <taxon>Pseudomonadati</taxon>
        <taxon>Pseudomonadota</taxon>
        <taxon>Alphaproteobacteria</taxon>
        <taxon>Rhodobacterales</taxon>
        <taxon>Roseobacteraceae</taxon>
        <taxon>Roseivivax</taxon>
    </lineage>
</organism>
<evidence type="ECO:0000256" key="7">
    <source>
        <dbReference type="ARBA" id="ARBA00023136"/>
    </source>
</evidence>
<keyword evidence="9" id="KW-0511">Multifunctional enzyme</keyword>
<dbReference type="Proteomes" id="UP000186684">
    <property type="component" value="Unassembled WGS sequence"/>
</dbReference>
<dbReference type="STRING" id="633194.SAMN05421759_107152"/>
<evidence type="ECO:0000256" key="10">
    <source>
        <dbReference type="SAM" id="Phobius"/>
    </source>
</evidence>
<feature type="transmembrane region" description="Helical" evidence="10">
    <location>
        <begin position="152"/>
        <end position="173"/>
    </location>
</feature>
<dbReference type="OrthoDB" id="9789291at2"/>
<dbReference type="Gene3D" id="1.20.120.1220">
    <property type="match status" value="1"/>
</dbReference>
<name>A0A1N7NB02_9RHOB</name>
<dbReference type="InterPro" id="IPR050882">
    <property type="entry name" value="Prepilin_peptidase/N-MTase"/>
</dbReference>
<feature type="transmembrane region" description="Helical" evidence="10">
    <location>
        <begin position="194"/>
        <end position="215"/>
    </location>
</feature>
<dbReference type="GO" id="GO:0032259">
    <property type="term" value="P:methylation"/>
    <property type="evidence" value="ECO:0007669"/>
    <property type="project" value="UniProtKB-KW"/>
</dbReference>
<dbReference type="PRINTS" id="PR00864">
    <property type="entry name" value="PREPILNPTASE"/>
</dbReference>
<gene>
    <name evidence="13" type="ORF">SAMN05421759_107152</name>
</gene>
<dbReference type="RefSeq" id="WP_076448484.1">
    <property type="nucleotide sequence ID" value="NZ_FTOQ01000007.1"/>
</dbReference>
<keyword evidence="7 10" id="KW-0472">Membrane</keyword>